<feature type="domain" description="Toprim" evidence="12">
    <location>
        <begin position="429"/>
        <end position="543"/>
    </location>
</feature>
<keyword evidence="6 11" id="KW-0460">Magnesium</keyword>
<evidence type="ECO:0000256" key="10">
    <source>
        <dbReference type="ARBA" id="ARBA00063644"/>
    </source>
</evidence>
<dbReference type="Pfam" id="PF00986">
    <property type="entry name" value="DNA_gyraseB_C"/>
    <property type="match status" value="1"/>
</dbReference>
<comment type="subcellular location">
    <subcellularLocation>
        <location evidence="11">Cytoplasm</location>
    </subcellularLocation>
</comment>
<dbReference type="RefSeq" id="WP_018166277.1">
    <property type="nucleotide sequence ID" value="NZ_RQZA01000009.1"/>
</dbReference>
<comment type="caution">
    <text evidence="13">The sequence shown here is derived from an EMBL/GenBank/DDBJ whole genome shotgun (WGS) entry which is preliminary data.</text>
</comment>
<evidence type="ECO:0000256" key="5">
    <source>
        <dbReference type="ARBA" id="ARBA00022840"/>
    </source>
</evidence>
<dbReference type="SUPFAM" id="SSF54211">
    <property type="entry name" value="Ribosomal protein S5 domain 2-like"/>
    <property type="match status" value="1"/>
</dbReference>
<dbReference type="Pfam" id="PF01751">
    <property type="entry name" value="Toprim"/>
    <property type="match status" value="1"/>
</dbReference>
<dbReference type="InterPro" id="IPR000565">
    <property type="entry name" value="Topo_IIA_B"/>
</dbReference>
<dbReference type="InterPro" id="IPR034160">
    <property type="entry name" value="TOPRIM_GyrB"/>
</dbReference>
<dbReference type="PROSITE" id="PS50880">
    <property type="entry name" value="TOPRIM"/>
    <property type="match status" value="1"/>
</dbReference>
<dbReference type="PROSITE" id="PS00177">
    <property type="entry name" value="TOPOISOMERASE_II"/>
    <property type="match status" value="1"/>
</dbReference>
<dbReference type="PANTHER" id="PTHR45866">
    <property type="entry name" value="DNA GYRASE/TOPOISOMERASE SUBUNIT B"/>
    <property type="match status" value="1"/>
</dbReference>
<comment type="cofactor">
    <cofactor evidence="11">
        <name>Mg(2+)</name>
        <dbReference type="ChEBI" id="CHEBI:18420"/>
    </cofactor>
    <cofactor evidence="11">
        <name>Mn(2+)</name>
        <dbReference type="ChEBI" id="CHEBI:29035"/>
    </cofactor>
    <cofactor evidence="11">
        <name>Ca(2+)</name>
        <dbReference type="ChEBI" id="CHEBI:29108"/>
    </cofactor>
    <text evidence="11">Binds two Mg(2+) per subunit. The magnesium ions form salt bridges with both the protein and the DNA. Can also accept other divalent metal cations, such as Mn(2+) or Ca(2+).</text>
</comment>
<comment type="miscellaneous">
    <text evidence="11">Few gyrases are as efficient as E.coli at forming negative supercoils. Not all organisms have 2 type II topoisomerases; in organisms with a single type II topoisomerase this enzyme also has to decatenate newly replicated chromosomes.</text>
</comment>
<feature type="binding site" evidence="11">
    <location>
        <position position="508"/>
    </location>
    <ligand>
        <name>Mg(2+)</name>
        <dbReference type="ChEBI" id="CHEBI:18420"/>
        <label>2</label>
    </ligand>
</feature>
<feature type="binding site" evidence="11">
    <location>
        <position position="508"/>
    </location>
    <ligand>
        <name>Mg(2+)</name>
        <dbReference type="ChEBI" id="CHEBI:18420"/>
        <label>1</label>
        <note>catalytic</note>
    </ligand>
</feature>
<dbReference type="EC" id="5.6.2.2" evidence="11"/>
<evidence type="ECO:0000256" key="2">
    <source>
        <dbReference type="ARBA" id="ARBA00010708"/>
    </source>
</evidence>
<dbReference type="PRINTS" id="PR01159">
    <property type="entry name" value="DNAGYRASEB"/>
</dbReference>
<dbReference type="SMART" id="SM00433">
    <property type="entry name" value="TOP2c"/>
    <property type="match status" value="1"/>
</dbReference>
<dbReference type="SUPFAM" id="SSF56719">
    <property type="entry name" value="Type II DNA topoisomerase"/>
    <property type="match status" value="1"/>
</dbReference>
<proteinExistence type="inferred from homology"/>
<evidence type="ECO:0000259" key="12">
    <source>
        <dbReference type="PROSITE" id="PS50880"/>
    </source>
</evidence>
<keyword evidence="5 11" id="KW-0067">ATP-binding</keyword>
<dbReference type="Pfam" id="PF02518">
    <property type="entry name" value="HATPase_c"/>
    <property type="match status" value="1"/>
</dbReference>
<dbReference type="InterPro" id="IPR013759">
    <property type="entry name" value="Topo_IIA_B_C"/>
</dbReference>
<evidence type="ECO:0000256" key="9">
    <source>
        <dbReference type="ARBA" id="ARBA00023235"/>
    </source>
</evidence>
<dbReference type="SUPFAM" id="SSF55874">
    <property type="entry name" value="ATPase domain of HSP90 chaperone/DNA topoisomerase II/histidine kinase"/>
    <property type="match status" value="1"/>
</dbReference>
<dbReference type="CDD" id="cd00822">
    <property type="entry name" value="TopoII_Trans_DNA_gyrase"/>
    <property type="match status" value="1"/>
</dbReference>
<organism evidence="13 14">
    <name type="scientific">Streptococcus minor</name>
    <dbReference type="NCBI Taxonomy" id="229549"/>
    <lineage>
        <taxon>Bacteria</taxon>
        <taxon>Bacillati</taxon>
        <taxon>Bacillota</taxon>
        <taxon>Bacilli</taxon>
        <taxon>Lactobacillales</taxon>
        <taxon>Streptococcaceae</taxon>
        <taxon>Streptococcus</taxon>
    </lineage>
</organism>
<dbReference type="Gene3D" id="3.30.565.10">
    <property type="entry name" value="Histidine kinase-like ATPase, C-terminal domain"/>
    <property type="match status" value="1"/>
</dbReference>
<dbReference type="InterPro" id="IPR003594">
    <property type="entry name" value="HATPase_dom"/>
</dbReference>
<dbReference type="GO" id="GO:0005694">
    <property type="term" value="C:chromosome"/>
    <property type="evidence" value="ECO:0007669"/>
    <property type="project" value="InterPro"/>
</dbReference>
<sequence length="650" mass="72479">MSEEIKEMQEKAQEYDASQIQVLEGLEAVRLRPGMYIGSTAKEGLHHLVWEIVDNSIDEALAGFASHIQVYIEKDNSITVVDDGRGIPVDIQEKTGRPAVETVFTVLHAGGKFGGGGYKVSGGLHGVGSSVVNALSTQLDVHVHKNGQIYFQEYHRGEVVADLEVVGTTDRTGTTVHFTPDPEIFTETTEFDFAKLDKRVQELAFLNRGLHLSIIDKRDGLEQTKDYHYEGGIASYVEFLNENKDPIFETPIYTDGEMDGITVEVAMQYTTSYHENVVSFANNIHTHEGGTHEQGFRTALTRVINDYAKKNKILKENEDNLTGEDVREGLTAVISVKHPNPQFEGQTKTKLGNSEVVKITNRLFSEAFSDFLMENPQVARRIVEKGILASKARIAAKRAREVTRKKSGLEISNLPGKLADCSSNDPSQTELFIVEGDSAGGSAKSGRDREFQAILPIRGKILNVEKASMDKILANEEIRSLFTAMGTGFGADFNVEKARYQKLVIMTDADVDGAHIRTLLLTLFYRYMRPIVEAGYVYIAQPPIYGIKVGSEIKEYIQPGTNQEEELQLALARHSEGRSKPTIQRYKGLGEMDDHQLWETTMNPENRLMARVTVDDAAEADKIFDMLMGDKVEPRRDFIEENAVYSTLDV</sequence>
<dbReference type="InterPro" id="IPR013506">
    <property type="entry name" value="Topo_IIA_bsu_dom2"/>
</dbReference>
<feature type="binding site" evidence="11">
    <location>
        <position position="510"/>
    </location>
    <ligand>
        <name>Mg(2+)</name>
        <dbReference type="ChEBI" id="CHEBI:18420"/>
        <label>2</label>
    </ligand>
</feature>
<evidence type="ECO:0000256" key="6">
    <source>
        <dbReference type="ARBA" id="ARBA00022842"/>
    </source>
</evidence>
<comment type="subunit">
    <text evidence="11">Heterotetramer, composed of two GyrA and two GyrB chains. In the heterotetramer, GyrA contains the active site tyrosine that forms a transient covalent intermediate with DNA, while GyrB binds cofactors and catalyzes ATP hydrolysis.</text>
</comment>
<accession>A0A3P1V7V5</accession>
<evidence type="ECO:0000256" key="4">
    <source>
        <dbReference type="ARBA" id="ARBA00022741"/>
    </source>
</evidence>
<evidence type="ECO:0000256" key="11">
    <source>
        <dbReference type="HAMAP-Rule" id="MF_01898"/>
    </source>
</evidence>
<dbReference type="NCBIfam" id="NF004189">
    <property type="entry name" value="PRK05644.1"/>
    <property type="match status" value="1"/>
</dbReference>
<dbReference type="InterPro" id="IPR002288">
    <property type="entry name" value="DNA_gyrase_B_C"/>
</dbReference>
<dbReference type="FunFam" id="3.30.565.10:FF:000002">
    <property type="entry name" value="DNA gyrase subunit B"/>
    <property type="match status" value="1"/>
</dbReference>
<dbReference type="CDD" id="cd16928">
    <property type="entry name" value="HATPase_GyrB-like"/>
    <property type="match status" value="1"/>
</dbReference>
<evidence type="ECO:0000256" key="7">
    <source>
        <dbReference type="ARBA" id="ARBA00023029"/>
    </source>
</evidence>
<protein>
    <recommendedName>
        <fullName evidence="11">DNA gyrase subunit B</fullName>
        <ecNumber evidence="11">5.6.2.2</ecNumber>
    </recommendedName>
</protein>
<dbReference type="InterPro" id="IPR006171">
    <property type="entry name" value="TOPRIM_dom"/>
</dbReference>
<keyword evidence="14" id="KW-1185">Reference proteome</keyword>
<dbReference type="InterPro" id="IPR018522">
    <property type="entry name" value="TopoIIA_CS"/>
</dbReference>
<dbReference type="GO" id="GO:0006261">
    <property type="term" value="P:DNA-templated DNA replication"/>
    <property type="evidence" value="ECO:0007669"/>
    <property type="project" value="UniProtKB-UniRule"/>
</dbReference>
<keyword evidence="8" id="KW-0238">DNA-binding</keyword>
<evidence type="ECO:0000256" key="1">
    <source>
        <dbReference type="ARBA" id="ARBA00000185"/>
    </source>
</evidence>
<keyword evidence="3 11" id="KW-0479">Metal-binding</keyword>
<keyword evidence="4 11" id="KW-0547">Nucleotide-binding</keyword>
<comment type="catalytic activity">
    <reaction evidence="1 11">
        <text>ATP-dependent breakage, passage and rejoining of double-stranded DNA.</text>
        <dbReference type="EC" id="5.6.2.2"/>
    </reaction>
</comment>
<feature type="site" description="Interaction with DNA" evidence="11">
    <location>
        <position position="463"/>
    </location>
</feature>
<comment type="subunit">
    <text evidence="10">Heterotetramer composed of ParC and ParE.</text>
</comment>
<dbReference type="PANTHER" id="PTHR45866:SF1">
    <property type="entry name" value="DNA GYRASE SUBUNIT B, MITOCHONDRIAL"/>
    <property type="match status" value="1"/>
</dbReference>
<dbReference type="InterPro" id="IPR013760">
    <property type="entry name" value="Topo_IIA-like_dom_sf"/>
</dbReference>
<keyword evidence="11" id="KW-0963">Cytoplasm</keyword>
<dbReference type="CDD" id="cd03366">
    <property type="entry name" value="TOPRIM_TopoIIA_GyrB"/>
    <property type="match status" value="1"/>
</dbReference>
<dbReference type="GO" id="GO:0046872">
    <property type="term" value="F:metal ion binding"/>
    <property type="evidence" value="ECO:0007669"/>
    <property type="project" value="UniProtKB-KW"/>
</dbReference>
<feature type="binding site" evidence="11">
    <location>
        <position position="435"/>
    </location>
    <ligand>
        <name>Mg(2+)</name>
        <dbReference type="ChEBI" id="CHEBI:18420"/>
        <label>1</label>
        <note>catalytic</note>
    </ligand>
</feature>
<dbReference type="NCBIfam" id="TIGR01059">
    <property type="entry name" value="gyrB"/>
    <property type="match status" value="1"/>
</dbReference>
<dbReference type="Gene3D" id="3.30.230.10">
    <property type="match status" value="1"/>
</dbReference>
<evidence type="ECO:0000256" key="8">
    <source>
        <dbReference type="ARBA" id="ARBA00023125"/>
    </source>
</evidence>
<dbReference type="InterPro" id="IPR001241">
    <property type="entry name" value="Topo_IIA"/>
</dbReference>
<reference evidence="13 14" key="1">
    <citation type="submission" date="2018-11" db="EMBL/GenBank/DDBJ databases">
        <title>Genomes From Bacteria Associated with the Canine Oral Cavity: a Test Case for Automated Genome-Based Taxonomic Assignment.</title>
        <authorList>
            <person name="Coil D.A."/>
            <person name="Jospin G."/>
            <person name="Darling A.E."/>
            <person name="Wallis C."/>
            <person name="Davis I.J."/>
            <person name="Harris S."/>
            <person name="Eisen J.A."/>
            <person name="Holcombe L.J."/>
            <person name="O'Flynn C."/>
        </authorList>
    </citation>
    <scope>NUCLEOTIDE SEQUENCE [LARGE SCALE GENOMIC DNA]</scope>
    <source>
        <strain evidence="13 14">OH4621_COT-116</strain>
    </source>
</reference>
<dbReference type="Proteomes" id="UP000281771">
    <property type="component" value="Unassembled WGS sequence"/>
</dbReference>
<dbReference type="EMBL" id="RQZA01000009">
    <property type="protein sequence ID" value="RRD30272.1"/>
    <property type="molecule type" value="Genomic_DNA"/>
</dbReference>
<dbReference type="HAMAP" id="MF_01898">
    <property type="entry name" value="GyrB"/>
    <property type="match status" value="1"/>
</dbReference>
<dbReference type="STRING" id="1123309.GCA_000377005_00350"/>
<dbReference type="FunFam" id="3.30.230.10:FF:000005">
    <property type="entry name" value="DNA gyrase subunit B"/>
    <property type="match status" value="1"/>
</dbReference>
<gene>
    <name evidence="11 13" type="primary">gyrB</name>
    <name evidence="13" type="ORF">EII38_08400</name>
</gene>
<comment type="function">
    <text evidence="11">A type II topoisomerase that negatively supercoils closed circular double-stranded (ds) DNA in an ATP-dependent manner to modulate DNA topology and maintain chromosomes in an underwound state. Negative supercoiling favors strand separation, and DNA replication, transcription, recombination and repair, all of which involve strand separation. Also able to catalyze the interconversion of other topological isomers of dsDNA rings, including catenanes and knotted rings. Type II topoisomerases break and join 2 DNA strands simultaneously in an ATP-dependent manner.</text>
</comment>
<evidence type="ECO:0000313" key="13">
    <source>
        <dbReference type="EMBL" id="RRD30272.1"/>
    </source>
</evidence>
<dbReference type="GO" id="GO:0034335">
    <property type="term" value="F:DNA negative supercoiling activity"/>
    <property type="evidence" value="ECO:0007669"/>
    <property type="project" value="UniProtKB-ARBA"/>
</dbReference>
<dbReference type="GO" id="GO:0005737">
    <property type="term" value="C:cytoplasm"/>
    <property type="evidence" value="ECO:0007669"/>
    <property type="project" value="UniProtKB-SubCell"/>
</dbReference>
<dbReference type="InterPro" id="IPR011557">
    <property type="entry name" value="GyrB"/>
</dbReference>
<dbReference type="InterPro" id="IPR014721">
    <property type="entry name" value="Ribsml_uS5_D2-typ_fold_subgr"/>
</dbReference>
<dbReference type="GO" id="GO:0003677">
    <property type="term" value="F:DNA binding"/>
    <property type="evidence" value="ECO:0007669"/>
    <property type="project" value="UniProtKB-KW"/>
</dbReference>
<dbReference type="FunFam" id="3.40.50.670:FF:000002">
    <property type="entry name" value="DNA gyrase subunit B"/>
    <property type="match status" value="1"/>
</dbReference>
<dbReference type="NCBIfam" id="NF011501">
    <property type="entry name" value="PRK14939.1"/>
    <property type="match status" value="1"/>
</dbReference>
<evidence type="ECO:0000313" key="14">
    <source>
        <dbReference type="Proteomes" id="UP000281771"/>
    </source>
</evidence>
<comment type="similarity">
    <text evidence="2 11">Belongs to the type II topoisomerase GyrB family.</text>
</comment>
<dbReference type="Pfam" id="PF00204">
    <property type="entry name" value="DNA_gyraseB"/>
    <property type="match status" value="1"/>
</dbReference>
<dbReference type="AlphaFoldDB" id="A0A3P1V7V5"/>
<evidence type="ECO:0000256" key="3">
    <source>
        <dbReference type="ARBA" id="ARBA00022723"/>
    </source>
</evidence>
<dbReference type="GO" id="GO:0005524">
    <property type="term" value="F:ATP binding"/>
    <property type="evidence" value="ECO:0007669"/>
    <property type="project" value="UniProtKB-UniRule"/>
</dbReference>
<dbReference type="Gene3D" id="3.40.50.670">
    <property type="match status" value="1"/>
</dbReference>
<name>A0A3P1V7V5_9STRE</name>
<keyword evidence="7 11" id="KW-0799">Topoisomerase</keyword>
<keyword evidence="9 11" id="KW-0413">Isomerase</keyword>
<dbReference type="SMART" id="SM00387">
    <property type="entry name" value="HATPase_c"/>
    <property type="match status" value="1"/>
</dbReference>
<dbReference type="PRINTS" id="PR00418">
    <property type="entry name" value="TPI2FAMILY"/>
</dbReference>
<dbReference type="GO" id="GO:0006265">
    <property type="term" value="P:DNA topological change"/>
    <property type="evidence" value="ECO:0007669"/>
    <property type="project" value="UniProtKB-UniRule"/>
</dbReference>
<dbReference type="InterPro" id="IPR036890">
    <property type="entry name" value="HATPase_C_sf"/>
</dbReference>
<dbReference type="InterPro" id="IPR020568">
    <property type="entry name" value="Ribosomal_Su5_D2-typ_SF"/>
</dbReference>
<feature type="site" description="Interaction with DNA" evidence="11">
    <location>
        <position position="460"/>
    </location>
</feature>